<organism evidence="2 3">
    <name type="scientific">Candidatus Nomurabacteria bacterium GW2011_GWB1_37_5</name>
    <dbReference type="NCBI Taxonomy" id="1618742"/>
    <lineage>
        <taxon>Bacteria</taxon>
        <taxon>Candidatus Nomuraibacteriota</taxon>
    </lineage>
</organism>
<gene>
    <name evidence="2" type="ORF">US50_C0011G0003</name>
</gene>
<name>A0A0G0HAQ7_9BACT</name>
<proteinExistence type="predicted"/>
<protein>
    <recommendedName>
        <fullName evidence="4">Outer membrane protein beta-barrel domain-containing protein</fullName>
    </recommendedName>
</protein>
<dbReference type="AlphaFoldDB" id="A0A0G0HAQ7"/>
<feature type="signal peptide" evidence="1">
    <location>
        <begin position="1"/>
        <end position="22"/>
    </location>
</feature>
<feature type="chain" id="PRO_5002532509" description="Outer membrane protein beta-barrel domain-containing protein" evidence="1">
    <location>
        <begin position="23"/>
        <end position="181"/>
    </location>
</feature>
<evidence type="ECO:0000313" key="2">
    <source>
        <dbReference type="EMBL" id="KKQ35590.1"/>
    </source>
</evidence>
<evidence type="ECO:0000313" key="3">
    <source>
        <dbReference type="Proteomes" id="UP000033876"/>
    </source>
</evidence>
<comment type="caution">
    <text evidence="2">The sequence shown here is derived from an EMBL/GenBank/DDBJ whole genome shotgun (WGS) entry which is preliminary data.</text>
</comment>
<evidence type="ECO:0000256" key="1">
    <source>
        <dbReference type="SAM" id="SignalP"/>
    </source>
</evidence>
<dbReference type="EMBL" id="LBTF01000011">
    <property type="protein sequence ID" value="KKQ35590.1"/>
    <property type="molecule type" value="Genomic_DNA"/>
</dbReference>
<evidence type="ECO:0008006" key="4">
    <source>
        <dbReference type="Google" id="ProtNLM"/>
    </source>
</evidence>
<reference evidence="2 3" key="1">
    <citation type="journal article" date="2015" name="Nature">
        <title>rRNA introns, odd ribosomes, and small enigmatic genomes across a large radiation of phyla.</title>
        <authorList>
            <person name="Brown C.T."/>
            <person name="Hug L.A."/>
            <person name="Thomas B.C."/>
            <person name="Sharon I."/>
            <person name="Castelle C.J."/>
            <person name="Singh A."/>
            <person name="Wilkins M.J."/>
            <person name="Williams K.H."/>
            <person name="Banfield J.F."/>
        </authorList>
    </citation>
    <scope>NUCLEOTIDE SEQUENCE [LARGE SCALE GENOMIC DNA]</scope>
</reference>
<accession>A0A0G0HAQ7</accession>
<sequence>MKKMGYILAIIVIIFFQTPTNAQSFSASIGSGFNLLADGENLNENFPTITGGLGMKISDMPAFISLEMSGRNIYTVPKGDSIIRKNFSNLTLNGAYSLASSKSSNKVTADAMIGTSVGITTSNESSFFMTGLFLQGNLNIPSSKLYWIIWFRPAYNYFNLTDTHPQLICNLSAGLAIRKKK</sequence>
<dbReference type="Proteomes" id="UP000033876">
    <property type="component" value="Unassembled WGS sequence"/>
</dbReference>
<keyword evidence="1" id="KW-0732">Signal</keyword>